<organism evidence="1 2">
    <name type="scientific">Vogesella fluminis</name>
    <dbReference type="NCBI Taxonomy" id="1069161"/>
    <lineage>
        <taxon>Bacteria</taxon>
        <taxon>Pseudomonadati</taxon>
        <taxon>Pseudomonadota</taxon>
        <taxon>Betaproteobacteria</taxon>
        <taxon>Neisseriales</taxon>
        <taxon>Chromobacteriaceae</taxon>
        <taxon>Vogesella</taxon>
    </lineage>
</organism>
<dbReference type="InterPro" id="IPR011049">
    <property type="entry name" value="Serralysin-like_metalloprot_C"/>
</dbReference>
<evidence type="ECO:0000313" key="1">
    <source>
        <dbReference type="EMBL" id="GHD81488.1"/>
    </source>
</evidence>
<proteinExistence type="predicted"/>
<dbReference type="InterPro" id="IPR018511">
    <property type="entry name" value="Hemolysin-typ_Ca-bd_CS"/>
</dbReference>
<dbReference type="NCBIfam" id="TIGR03661">
    <property type="entry name" value="T1SS_VCA0849"/>
    <property type="match status" value="1"/>
</dbReference>
<dbReference type="InterPro" id="IPR001343">
    <property type="entry name" value="Hemolysn_Ca-bd"/>
</dbReference>
<accession>A0ABQ3HEJ8</accession>
<sequence>MAVAQGKVVAITGKVIAVAVDGSQRILKAGDIVAVGERLIIPADAVIELQAANGNTIKIAEARDLTITDDVFGSAVADAGDAAIAPLSQDAQQVLAALENGQDPLQGLEAAAAGLVSEGGQDGGVSFTRIARVAEAIDPLTLDIGPVGARQVTGQESTVADGLTVLAQVLAVEGNEVAEGDRNGFVVTLSAGNVATIVDLQLSGGSAAIGGDTGQVRVVVNGTGQIAAVDPDGKFSVQLPAGTTTFQVLVEAADDYLAESPEDYTLSATANDTLATGVAKITDETAPSTEDTVYAQIEADKSSVAEGGLLTYTVSLVDKDGNAVSMPAGKEVTLNLSWSGDAANDGDSGKLPTSVTIGADDSASLTVTARDDYLQEGSEALVASITGTGSNTAFEQVGIASGKGVASSAVTDEAVPGVEDTVYARIEADKDSVAEGGRLTYTVSLVDKDGNAVSMPVGKEVTLNLLWSGAAANDDDTSGRPASVTIGADGRASFTVTANNDDQREDSEMLVATLSSVGTNTAFEQIVVSGDKSAASSSITDVAPLVPVPVPGLADTVYARIVVDKSSVAEGGRLTYTVSLVDKDGKAVSMPAGKEVTLNLSWSGDAANDGDTTDRPSSVTIGADGTAVFSVDARDDNLQEGSEGLVATLSSIGSNTAFGTIAISASNGAASSEVTDGSGGEPQPPLDSVSAQIVVDKSSVAEGGRLTYTVSLVDKDGKAVSMPAGKEVTLNLSWSGDAANDGDTTDRPSSVTIGADGTAVFSVDARDDNLKEGSEGLVATLSSIGSNTAFGTIAIPADKSTASSVVIDESGDEPQNPLDSPFTLQLFAVTADGQLLNGDSTVSEDGETSAYYVVRAVDDQGNVLATQPTGNVSVSFGNLGSTSDSDYSASKTTVAVGEVFSAQAVNDALADSGEQFRVSLNGSSYSAAANYEKVGYGSATITTTIIDDEIITVSPATLQTAEDVEVVLDWAVFGISDAGTTVRVSGNQNGNGTIQYKDASGEFKVLGQDETVTFSKSEIDAGNAKFVPKEHVSGADLYGADKGVGNKGSDLGSIKFDVLKDGVEIAHGKEVIVDVVPVADLPLLSLSAYQSLAAMDFDGVNLNGSAWSSAIDLNTVGGASGIGTWHADGWGKIEVGKESVYIPGGSGSNQVLEIEGNNNVSQIYTDIQCEAGRFYQLNFDVGARTTGNRPLSTCGMKILLVQLDASGNPVTGSQKELFDFSPTQVGWAKGQQLSLGIEQSGNYRLIFQSKDAGDSYGAILDNIKFQAVDNKGYEDSFIKLSTINAALVDVDGSETLSVVISGLPVGAVLKDAAGHSVTIGEDGKADVSGWNLSSLQIKVNDPGNYNLLVKATATEVDASGKVLDTEENEITLPVAVLPASAAPVAIASQADDATVTEGSTTVHGSILANDGIAGTVTKLYVSRDGGSTKLEVAAGGTELDTGHGKVTIRPDGSYTFVASVVNHSGDADNKVSDSFSYKAVTANGETAWTAVSVNVLDTNPVAVDDYAAGSTAGTMLSGNVLTNDAAVDGGESVTGFSYLGKNYAAGATTDDGRFTLDANGNYTLKALAATLDGAPTDQQLASGKVGSFELTGLAGDPPSSISSFSAGQNLGYNSSGASSGKVGWAVGAAHEPRATVDVNETLLVKLGGTASQVTLTIAELNAGTAKLVAYDAAGNKIVLVDDTITSDEVGNSGKPADFTAISQDGTPIAYVAMTYESINSNGNNSQGFVLKGMSYTELLKPASIEYTMKDADGDTDKARLTLDVAQVLGSSGNDQITVLHGEADTGLNVWAQLQLPSGASTQMVQTGSTNQVIDSKGGNDYVEGGAGNDIIYLGDSGSETIAGHAPTQADVLKMGLMTIDGLGDLVTDASDNSLSTAARTYHGTTGSTGLAWADLAHGGSGNDVIHGQAGVDLVYGGSGDDTLLGGSGDDGLRGGAGGDLLIGGQGNDVLRGDIGTDIFKWQLGDQGTAGTPARDVVMDFNVAEGDQLDLADLLQGENAGNLEQYLHFTASGSDTLVQISSAGAFKNGNYSTATDQQTLLKGVALSSLALDTSSDNHIITELLKNNLKTD</sequence>
<dbReference type="Gene3D" id="2.150.10.10">
    <property type="entry name" value="Serralysin-like metalloprotease, C-terminal"/>
    <property type="match status" value="1"/>
</dbReference>
<dbReference type="NCBIfam" id="NF033682">
    <property type="entry name" value="retention_LapA"/>
    <property type="match status" value="1"/>
</dbReference>
<dbReference type="RefSeq" id="WP_189354641.1">
    <property type="nucleotide sequence ID" value="NZ_BMYP01000051.1"/>
</dbReference>
<evidence type="ECO:0008006" key="3">
    <source>
        <dbReference type="Google" id="ProtNLM"/>
    </source>
</evidence>
<dbReference type="PROSITE" id="PS00330">
    <property type="entry name" value="HEMOLYSIN_CALCIUM"/>
    <property type="match status" value="2"/>
</dbReference>
<keyword evidence="2" id="KW-1185">Reference proteome</keyword>
<dbReference type="Proteomes" id="UP000662678">
    <property type="component" value="Unassembled WGS sequence"/>
</dbReference>
<dbReference type="PRINTS" id="PR00313">
    <property type="entry name" value="CABNDNGRPT"/>
</dbReference>
<reference evidence="2" key="1">
    <citation type="journal article" date="2019" name="Int. J. Syst. Evol. Microbiol.">
        <title>The Global Catalogue of Microorganisms (GCM) 10K type strain sequencing project: providing services to taxonomists for standard genome sequencing and annotation.</title>
        <authorList>
            <consortium name="The Broad Institute Genomics Platform"/>
            <consortium name="The Broad Institute Genome Sequencing Center for Infectious Disease"/>
            <person name="Wu L."/>
            <person name="Ma J."/>
        </authorList>
    </citation>
    <scope>NUCLEOTIDE SEQUENCE [LARGE SCALE GENOMIC DNA]</scope>
    <source>
        <strain evidence="2">KCTC 23713</strain>
    </source>
</reference>
<dbReference type="EMBL" id="BMYP01000051">
    <property type="protein sequence ID" value="GHD81488.1"/>
    <property type="molecule type" value="Genomic_DNA"/>
</dbReference>
<dbReference type="InterPro" id="IPR019960">
    <property type="entry name" value="T1SS_VCA0849"/>
</dbReference>
<comment type="caution">
    <text evidence="1">The sequence shown here is derived from an EMBL/GenBank/DDBJ whole genome shotgun (WGS) entry which is preliminary data.</text>
</comment>
<gene>
    <name evidence="1" type="ORF">GCM10011419_27520</name>
</gene>
<evidence type="ECO:0000313" key="2">
    <source>
        <dbReference type="Proteomes" id="UP000662678"/>
    </source>
</evidence>
<name>A0ABQ3HEJ8_9NEIS</name>
<dbReference type="InterPro" id="IPR047777">
    <property type="entry name" value="LapA-like_RM"/>
</dbReference>
<dbReference type="Pfam" id="PF00353">
    <property type="entry name" value="HemolysinCabind"/>
    <property type="match status" value="3"/>
</dbReference>
<protein>
    <recommendedName>
        <fullName evidence="3">Retention module-containing protein</fullName>
    </recommendedName>
</protein>
<dbReference type="SUPFAM" id="SSF51120">
    <property type="entry name" value="beta-Roll"/>
    <property type="match status" value="1"/>
</dbReference>